<dbReference type="OrthoDB" id="191139at2"/>
<dbReference type="AlphaFoldDB" id="A0A5E6MGQ1"/>
<name>A0A5E6MGQ1_9BACT</name>
<dbReference type="EMBL" id="CABFVA020000093">
    <property type="protein sequence ID" value="VVM07406.1"/>
    <property type="molecule type" value="Genomic_DNA"/>
</dbReference>
<dbReference type="RefSeq" id="WP_142660549.1">
    <property type="nucleotide sequence ID" value="NZ_CABFVA020000093.1"/>
</dbReference>
<dbReference type="Proteomes" id="UP000334923">
    <property type="component" value="Unassembled WGS sequence"/>
</dbReference>
<proteinExistence type="predicted"/>
<accession>A0A5E6MGQ1</accession>
<protein>
    <submittedName>
        <fullName evidence="1">Uncharacterized protein</fullName>
    </submittedName>
</protein>
<organism evidence="1 2">
    <name type="scientific">Methylacidimicrobium tartarophylax</name>
    <dbReference type="NCBI Taxonomy" id="1041768"/>
    <lineage>
        <taxon>Bacteria</taxon>
        <taxon>Pseudomonadati</taxon>
        <taxon>Verrucomicrobiota</taxon>
        <taxon>Methylacidimicrobium</taxon>
    </lineage>
</organism>
<keyword evidence="2" id="KW-1185">Reference proteome</keyword>
<reference evidence="1 2" key="1">
    <citation type="submission" date="2019-09" db="EMBL/GenBank/DDBJ databases">
        <authorList>
            <person name="Cremers G."/>
        </authorList>
    </citation>
    <scope>NUCLEOTIDE SEQUENCE [LARGE SCALE GENOMIC DNA]</scope>
    <source>
        <strain evidence="1">4A</strain>
    </source>
</reference>
<sequence>MSLDRKDAETTYRALGLGRAPLRLDHESGLREKAVALGGDTPDFPRMLIGQSRYEKVLGELVSRQLRDLANESSPFPPSFLTAYFRERFRSDAYDQLLREQDRRSDLKSAPLSADQRAYLYRRTLVQRVLSHIERRWVTSRAELDLLWQKTVGPRIASESQLVRIDRTAARAILRSLNSSLAFSLRRQPDLPHKLSEALGIPIREIRVIS</sequence>
<gene>
    <name evidence="1" type="ORF">MAMT_01744</name>
</gene>
<evidence type="ECO:0000313" key="1">
    <source>
        <dbReference type="EMBL" id="VVM07406.1"/>
    </source>
</evidence>
<evidence type="ECO:0000313" key="2">
    <source>
        <dbReference type="Proteomes" id="UP000334923"/>
    </source>
</evidence>